<dbReference type="HOGENOM" id="CLU_020336_7_0_1"/>
<dbReference type="GeneID" id="18908863"/>
<reference evidence="4 5" key="1">
    <citation type="journal article" date="2012" name="BMC Genomics">
        <title>Comparative genomics of the white-rot fungi, Phanerochaete carnosa and P. chrysosporium, to elucidate the genetic basis of the distinct wood types they colonize.</title>
        <authorList>
            <person name="Suzuki H."/>
            <person name="MacDonald J."/>
            <person name="Syed K."/>
            <person name="Salamov A."/>
            <person name="Hori C."/>
            <person name="Aerts A."/>
            <person name="Henrissat B."/>
            <person name="Wiebenga A."/>
            <person name="vanKuyk P.A."/>
            <person name="Barry K."/>
            <person name="Lindquist E."/>
            <person name="LaButti K."/>
            <person name="Lapidus A."/>
            <person name="Lucas S."/>
            <person name="Coutinho P."/>
            <person name="Gong Y."/>
            <person name="Samejima M."/>
            <person name="Mahadevan R."/>
            <person name="Abou-Zaid M."/>
            <person name="de Vries R.P."/>
            <person name="Igarashi K."/>
            <person name="Yadav J.S."/>
            <person name="Grigoriev I.V."/>
            <person name="Master E.R."/>
        </authorList>
    </citation>
    <scope>NUCLEOTIDE SEQUENCE [LARGE SCALE GENOMIC DNA]</scope>
    <source>
        <strain evidence="4 5">HHB-10118-sp</strain>
    </source>
</reference>
<dbReference type="PRINTS" id="PR00412">
    <property type="entry name" value="EPOXHYDRLASE"/>
</dbReference>
<dbReference type="Proteomes" id="UP000008370">
    <property type="component" value="Unassembled WGS sequence"/>
</dbReference>
<accession>K5VL46</accession>
<evidence type="ECO:0000256" key="1">
    <source>
        <dbReference type="ARBA" id="ARBA00022801"/>
    </source>
</evidence>
<name>K5VL46_PHACS</name>
<dbReference type="AlphaFoldDB" id="K5VL46"/>
<dbReference type="InterPro" id="IPR000073">
    <property type="entry name" value="AB_hydrolase_1"/>
</dbReference>
<gene>
    <name evidence="4" type="ORF">PHACADRAFT_151144</name>
</gene>
<dbReference type="Pfam" id="PF00561">
    <property type="entry name" value="Abhydrolase_1"/>
    <property type="match status" value="1"/>
</dbReference>
<feature type="domain" description="AB hydrolase-1" evidence="3">
    <location>
        <begin position="29"/>
        <end position="254"/>
    </location>
</feature>
<organism evidence="4 5">
    <name type="scientific">Phanerochaete carnosa (strain HHB-10118-sp)</name>
    <name type="common">White-rot fungus</name>
    <name type="synonym">Peniophora carnosa</name>
    <dbReference type="NCBI Taxonomy" id="650164"/>
    <lineage>
        <taxon>Eukaryota</taxon>
        <taxon>Fungi</taxon>
        <taxon>Dikarya</taxon>
        <taxon>Basidiomycota</taxon>
        <taxon>Agaricomycotina</taxon>
        <taxon>Agaricomycetes</taxon>
        <taxon>Polyporales</taxon>
        <taxon>Phanerochaetaceae</taxon>
        <taxon>Phanerochaete</taxon>
    </lineage>
</organism>
<evidence type="ECO:0000313" key="5">
    <source>
        <dbReference type="Proteomes" id="UP000008370"/>
    </source>
</evidence>
<comment type="similarity">
    <text evidence="2">Belongs to the AB hydrolase superfamily. Epoxide hydrolase family.</text>
</comment>
<evidence type="ECO:0000256" key="2">
    <source>
        <dbReference type="ARBA" id="ARBA00038334"/>
    </source>
</evidence>
<evidence type="ECO:0000259" key="3">
    <source>
        <dbReference type="Pfam" id="PF00561"/>
    </source>
</evidence>
<dbReference type="RefSeq" id="XP_007399923.1">
    <property type="nucleotide sequence ID" value="XM_007399861.1"/>
</dbReference>
<dbReference type="EMBL" id="JH930476">
    <property type="protein sequence ID" value="EKM52143.1"/>
    <property type="molecule type" value="Genomic_DNA"/>
</dbReference>
<dbReference type="Gene3D" id="3.40.50.1820">
    <property type="entry name" value="alpha/beta hydrolase"/>
    <property type="match status" value="1"/>
</dbReference>
<dbReference type="STRING" id="650164.K5VL46"/>
<dbReference type="InterPro" id="IPR029058">
    <property type="entry name" value="AB_hydrolase_fold"/>
</dbReference>
<dbReference type="GO" id="GO:0016787">
    <property type="term" value="F:hydrolase activity"/>
    <property type="evidence" value="ECO:0007669"/>
    <property type="project" value="UniProtKB-KW"/>
</dbReference>
<proteinExistence type="inferred from homology"/>
<dbReference type="PANTHER" id="PTHR43329">
    <property type="entry name" value="EPOXIDE HYDROLASE"/>
    <property type="match status" value="1"/>
</dbReference>
<dbReference type="InterPro" id="IPR000639">
    <property type="entry name" value="Epox_hydrolase-like"/>
</dbReference>
<protein>
    <recommendedName>
        <fullName evidence="3">AB hydrolase-1 domain-containing protein</fullName>
    </recommendedName>
</protein>
<evidence type="ECO:0000313" key="4">
    <source>
        <dbReference type="EMBL" id="EKM52143.1"/>
    </source>
</evidence>
<keyword evidence="1" id="KW-0378">Hydrolase</keyword>
<dbReference type="SUPFAM" id="SSF53474">
    <property type="entry name" value="alpha/beta-Hydrolases"/>
    <property type="match status" value="1"/>
</dbReference>
<dbReference type="InParanoid" id="K5VL46"/>
<dbReference type="KEGG" id="pco:PHACADRAFT_151144"/>
<dbReference type="OrthoDB" id="408373at2759"/>
<keyword evidence="5" id="KW-1185">Reference proteome</keyword>
<sequence length="334" mass="37605">MDASLYKDTVTSRGLTYRYYFSPAQPSKPTLLFCHGFPSTSHDWRHICLVLKDKGYGVLVLDMLGYGKTDKPTDPAAYVPSLISRDIVDVLDVEKLAKVIAIGHDWGSKVVSRLANYYPERFLAYAFFAVPFVQIRPPMDMQVLLDASKQKYGYELFGYWLFLSEPDANDVLQAHIGSFISIFFPHDPALFRTHLAPTGALKQSLLDDFAAPRPPYLSEADAKRFVETFRRNGFAAPTCWYKVMTTALSADDDQQISPERRFPPASAPIFYGAAKHDYVCLPENGYAAFGAKEFGGHSVTTREYDADHWLILSRADEIVRDLETWIEGTVLAKA</sequence>